<reference evidence="1" key="1">
    <citation type="submission" date="2022-08" db="UniProtKB">
        <authorList>
            <consortium name="EnsemblMetazoa"/>
        </authorList>
    </citation>
    <scope>IDENTIFICATION</scope>
    <source>
        <strain evidence="1">EBRO</strain>
    </source>
</reference>
<name>A0A182J7M0_ANOAO</name>
<proteinExistence type="predicted"/>
<protein>
    <submittedName>
        <fullName evidence="1">Uncharacterized protein</fullName>
    </submittedName>
</protein>
<dbReference type="EnsemblMetazoa" id="AATE012893-RA">
    <property type="protein sequence ID" value="AATE012893-PA.1"/>
    <property type="gene ID" value="AATE012893"/>
</dbReference>
<sequence>MAKLDKGQWEKVGHVSNASLDPAIEQRTCLPELLSPHTTHSMFWFLMSCPFCEFMLCEPGVVLCCSDRNSFLSIEFDCETDDRPPPPDPAPLPPPGCWPTLAIDEPPDEDEMKSFLSCAPPPPLDDEEEVCMPGTTEPPGGPWPPRVVMSSPAAVAVLLETGRCVPERVLGSRQAPCGGGGTRAIPRGKPSSSAPISEPWPRGFAYQPTVWLVPDTASFAQGKEISPARRGSNSSKSGKVQWVRLTLDEGLIAWGERAVLRQAVLGRDAENTCTIHWFTFAMLMFSRS</sequence>
<evidence type="ECO:0000313" key="1">
    <source>
        <dbReference type="EnsemblMetazoa" id="AATE012893-PA.1"/>
    </source>
</evidence>
<dbReference type="AlphaFoldDB" id="A0A182J7M0"/>
<accession>A0A182J7M0</accession>
<organism evidence="1">
    <name type="scientific">Anopheles atroparvus</name>
    <name type="common">European mosquito</name>
    <dbReference type="NCBI Taxonomy" id="41427"/>
    <lineage>
        <taxon>Eukaryota</taxon>
        <taxon>Metazoa</taxon>
        <taxon>Ecdysozoa</taxon>
        <taxon>Arthropoda</taxon>
        <taxon>Hexapoda</taxon>
        <taxon>Insecta</taxon>
        <taxon>Pterygota</taxon>
        <taxon>Neoptera</taxon>
        <taxon>Endopterygota</taxon>
        <taxon>Diptera</taxon>
        <taxon>Nematocera</taxon>
        <taxon>Culicoidea</taxon>
        <taxon>Culicidae</taxon>
        <taxon>Anophelinae</taxon>
        <taxon>Anopheles</taxon>
    </lineage>
</organism>
<dbReference type="VEuPathDB" id="VectorBase:AATE012893"/>